<protein>
    <submittedName>
        <fullName evidence="1">General substrate transporter</fullName>
    </submittedName>
</protein>
<reference evidence="1" key="1">
    <citation type="submission" date="2018-02" db="EMBL/GenBank/DDBJ databases">
        <title>The genomes of Aspergillus section Nigri reveals drivers in fungal speciation.</title>
        <authorList>
            <consortium name="DOE Joint Genome Institute"/>
            <person name="Vesth T.C."/>
            <person name="Nybo J."/>
            <person name="Theobald S."/>
            <person name="Brandl J."/>
            <person name="Frisvad J.C."/>
            <person name="Nielsen K.F."/>
            <person name="Lyhne E.K."/>
            <person name="Kogle M.E."/>
            <person name="Kuo A."/>
            <person name="Riley R."/>
            <person name="Clum A."/>
            <person name="Nolan M."/>
            <person name="Lipzen A."/>
            <person name="Salamov A."/>
            <person name="Henrissat B."/>
            <person name="Wiebenga A."/>
            <person name="De vries R.P."/>
            <person name="Grigoriev I.V."/>
            <person name="Mortensen U.H."/>
            <person name="Andersen M.R."/>
            <person name="Baker S.E."/>
        </authorList>
    </citation>
    <scope>NUCLEOTIDE SEQUENCE</scope>
    <source>
        <strain evidence="1">CBS 121060</strain>
    </source>
</reference>
<gene>
    <name evidence="1" type="ORF">BO66DRAFT_410506</name>
</gene>
<dbReference type="Proteomes" id="UP000249661">
    <property type="component" value="Unassembled WGS sequence"/>
</dbReference>
<name>A0ACD1HD66_9EURO</name>
<proteinExistence type="predicted"/>
<keyword evidence="2" id="KW-1185">Reference proteome</keyword>
<evidence type="ECO:0000313" key="2">
    <source>
        <dbReference type="Proteomes" id="UP000249661"/>
    </source>
</evidence>
<organism evidence="1 2">
    <name type="scientific">Aspergillus aculeatinus CBS 121060</name>
    <dbReference type="NCBI Taxonomy" id="1448322"/>
    <lineage>
        <taxon>Eukaryota</taxon>
        <taxon>Fungi</taxon>
        <taxon>Dikarya</taxon>
        <taxon>Ascomycota</taxon>
        <taxon>Pezizomycotina</taxon>
        <taxon>Eurotiomycetes</taxon>
        <taxon>Eurotiomycetidae</taxon>
        <taxon>Eurotiales</taxon>
        <taxon>Aspergillaceae</taxon>
        <taxon>Aspergillus</taxon>
        <taxon>Aspergillus subgen. Circumdati</taxon>
    </lineage>
</organism>
<accession>A0ACD1HD66</accession>
<sequence>MRCFAPQIICAMIGFGLLGSAKGLDEGLIATTVDLPSFIQEFKLHASNLSAAEQANRLSNITSMVNLGCLPAAVLAFLLSDRVSPLWMMRQLCVLWIVGVALVISSSGNYGQLLAGRFIVGLGIGQAGIIGPIYLAEIAPASWRGMMVGVYAASEYVGVLIGYFAGYGASLHIANNNNQQWIIPQSSQIMMAGFILIVSIGCVESPRYLCQKQHTDRATRSLSRLRTLPEDSPEIQDEIESILQQTAHNTSKNLGRSLLTSWKLLFGQSANRKRFLFLLSAQLLSQWSGTNAITTYAPKFFSLLGMTGSSEKLFKTAIFGAVKLGSALLCAVLFLDSLGRKRCLTLGIALQVLALLYVAIYLTALPSGTDGSASAHRAAIAAIAAIYITGVGYAFGWNSIQYLITAEMLPTAVRTLGTSLLMCVHYANRFALTKAVPTMMLADALQPKGTFWFFFVVALLGLLWGVFLLPETRGQKLEETSQSTETHD</sequence>
<evidence type="ECO:0000313" key="1">
    <source>
        <dbReference type="EMBL" id="RAH71348.1"/>
    </source>
</evidence>
<dbReference type="EMBL" id="KZ824949">
    <property type="protein sequence ID" value="RAH71348.1"/>
    <property type="molecule type" value="Genomic_DNA"/>
</dbReference>